<dbReference type="InterPro" id="IPR050924">
    <property type="entry name" value="Peroxiredoxin_BCP/PrxQ"/>
</dbReference>
<dbReference type="STRING" id="1220926.S2KE44"/>
<evidence type="ECO:0000256" key="8">
    <source>
        <dbReference type="ARBA" id="ARBA00032824"/>
    </source>
</evidence>
<dbReference type="GO" id="GO:0034599">
    <property type="term" value="P:cellular response to oxidative stress"/>
    <property type="evidence" value="ECO:0007669"/>
    <property type="project" value="TreeGrafter"/>
</dbReference>
<evidence type="ECO:0000256" key="5">
    <source>
        <dbReference type="ARBA" id="ARBA00023002"/>
    </source>
</evidence>
<dbReference type="InParanoid" id="S2KE44"/>
<dbReference type="PROSITE" id="PS51352">
    <property type="entry name" value="THIOREDOXIN_2"/>
    <property type="match status" value="1"/>
</dbReference>
<dbReference type="VEuPathDB" id="FungiDB:HMPREF1544_02545"/>
<evidence type="ECO:0000256" key="3">
    <source>
        <dbReference type="ARBA" id="ARBA00022559"/>
    </source>
</evidence>
<dbReference type="GO" id="GO:0008379">
    <property type="term" value="F:thioredoxin peroxidase activity"/>
    <property type="evidence" value="ECO:0007669"/>
    <property type="project" value="TreeGrafter"/>
</dbReference>
<evidence type="ECO:0000313" key="13">
    <source>
        <dbReference type="EMBL" id="EPB90635.1"/>
    </source>
</evidence>
<keyword evidence="3" id="KW-0575">Peroxidase</keyword>
<evidence type="ECO:0000256" key="4">
    <source>
        <dbReference type="ARBA" id="ARBA00022862"/>
    </source>
</evidence>
<keyword evidence="14" id="KW-1185">Reference proteome</keyword>
<name>S2KE44_MUCC1</name>
<dbReference type="CDD" id="cd03017">
    <property type="entry name" value="PRX_BCP"/>
    <property type="match status" value="1"/>
</dbReference>
<keyword evidence="6" id="KW-1015">Disulfide bond</keyword>
<keyword evidence="5" id="KW-0560">Oxidoreductase</keyword>
<evidence type="ECO:0000313" key="14">
    <source>
        <dbReference type="Proteomes" id="UP000014254"/>
    </source>
</evidence>
<dbReference type="InterPro" id="IPR000866">
    <property type="entry name" value="AhpC/TSA"/>
</dbReference>
<dbReference type="PANTHER" id="PTHR42801:SF4">
    <property type="entry name" value="AHPC_TSA FAMILY PROTEIN"/>
    <property type="match status" value="1"/>
</dbReference>
<comment type="catalytic activity">
    <reaction evidence="10">
        <text>a hydroperoxide + [thioredoxin]-dithiol = an alcohol + [thioredoxin]-disulfide + H2O</text>
        <dbReference type="Rhea" id="RHEA:62620"/>
        <dbReference type="Rhea" id="RHEA-COMP:10698"/>
        <dbReference type="Rhea" id="RHEA-COMP:10700"/>
        <dbReference type="ChEBI" id="CHEBI:15377"/>
        <dbReference type="ChEBI" id="CHEBI:29950"/>
        <dbReference type="ChEBI" id="CHEBI:30879"/>
        <dbReference type="ChEBI" id="CHEBI:35924"/>
        <dbReference type="ChEBI" id="CHEBI:50058"/>
        <dbReference type="EC" id="1.11.1.24"/>
    </reaction>
</comment>
<dbReference type="Pfam" id="PF00578">
    <property type="entry name" value="AhpC-TSA"/>
    <property type="match status" value="1"/>
</dbReference>
<comment type="subunit">
    <text evidence="1">Monomer.</text>
</comment>
<accession>S2KE44</accession>
<evidence type="ECO:0000256" key="10">
    <source>
        <dbReference type="ARBA" id="ARBA00049091"/>
    </source>
</evidence>
<dbReference type="eggNOG" id="KOG0855">
    <property type="taxonomic scope" value="Eukaryota"/>
</dbReference>
<organism evidence="13 14">
    <name type="scientific">Mucor circinelloides f. circinelloides (strain 1006PhL)</name>
    <name type="common">Mucormycosis agent</name>
    <name type="synonym">Calyptromyces circinelloides</name>
    <dbReference type="NCBI Taxonomy" id="1220926"/>
    <lineage>
        <taxon>Eukaryota</taxon>
        <taxon>Fungi</taxon>
        <taxon>Fungi incertae sedis</taxon>
        <taxon>Mucoromycota</taxon>
        <taxon>Mucoromycotina</taxon>
        <taxon>Mucoromycetes</taxon>
        <taxon>Mucorales</taxon>
        <taxon>Mucorineae</taxon>
        <taxon>Mucoraceae</taxon>
        <taxon>Mucor</taxon>
    </lineage>
</organism>
<gene>
    <name evidence="13" type="ORF">HMPREF1544_02545</name>
</gene>
<proteinExistence type="inferred from homology"/>
<dbReference type="SUPFAM" id="SSF52833">
    <property type="entry name" value="Thioredoxin-like"/>
    <property type="match status" value="1"/>
</dbReference>
<reference evidence="14" key="1">
    <citation type="submission" date="2013-05" db="EMBL/GenBank/DDBJ databases">
        <title>The Genome sequence of Mucor circinelloides f. circinelloides 1006PhL.</title>
        <authorList>
            <consortium name="The Broad Institute Genomics Platform"/>
            <person name="Cuomo C."/>
            <person name="Earl A."/>
            <person name="Findley K."/>
            <person name="Lee S.C."/>
            <person name="Walker B."/>
            <person name="Young S."/>
            <person name="Zeng Q."/>
            <person name="Gargeya S."/>
            <person name="Fitzgerald M."/>
            <person name="Haas B."/>
            <person name="Abouelleil A."/>
            <person name="Allen A.W."/>
            <person name="Alvarado L."/>
            <person name="Arachchi H.M."/>
            <person name="Berlin A.M."/>
            <person name="Chapman S.B."/>
            <person name="Gainer-Dewar J."/>
            <person name="Goldberg J."/>
            <person name="Griggs A."/>
            <person name="Gujja S."/>
            <person name="Hansen M."/>
            <person name="Howarth C."/>
            <person name="Imamovic A."/>
            <person name="Ireland A."/>
            <person name="Larimer J."/>
            <person name="McCowan C."/>
            <person name="Murphy C."/>
            <person name="Pearson M."/>
            <person name="Poon T.W."/>
            <person name="Priest M."/>
            <person name="Roberts A."/>
            <person name="Saif S."/>
            <person name="Shea T."/>
            <person name="Sisk P."/>
            <person name="Sykes S."/>
            <person name="Wortman J."/>
            <person name="Nusbaum C."/>
            <person name="Birren B."/>
        </authorList>
    </citation>
    <scope>NUCLEOTIDE SEQUENCE [LARGE SCALE GENOMIC DNA]</scope>
    <source>
        <strain evidence="14">1006PhL</strain>
    </source>
</reference>
<dbReference type="GO" id="GO:0005737">
    <property type="term" value="C:cytoplasm"/>
    <property type="evidence" value="ECO:0007669"/>
    <property type="project" value="TreeGrafter"/>
</dbReference>
<evidence type="ECO:0000256" key="2">
    <source>
        <dbReference type="ARBA" id="ARBA00013017"/>
    </source>
</evidence>
<dbReference type="AlphaFoldDB" id="S2KE44"/>
<protein>
    <recommendedName>
        <fullName evidence="2">thioredoxin-dependent peroxiredoxin</fullName>
        <ecNumber evidence="2">1.11.1.24</ecNumber>
    </recommendedName>
    <alternativeName>
        <fullName evidence="8">Thioredoxin peroxidase</fullName>
    </alternativeName>
</protein>
<comment type="similarity">
    <text evidence="9">Belongs to the peroxiredoxin family. BCP/PrxQ subfamily.</text>
</comment>
<evidence type="ECO:0000256" key="7">
    <source>
        <dbReference type="ARBA" id="ARBA00023284"/>
    </source>
</evidence>
<dbReference type="Gene3D" id="3.40.30.10">
    <property type="entry name" value="Glutaredoxin"/>
    <property type="match status" value="1"/>
</dbReference>
<keyword evidence="4" id="KW-0049">Antioxidant</keyword>
<evidence type="ECO:0000256" key="9">
    <source>
        <dbReference type="ARBA" id="ARBA00038489"/>
    </source>
</evidence>
<dbReference type="OMA" id="PKKFMGK"/>
<dbReference type="InterPro" id="IPR013766">
    <property type="entry name" value="Thioredoxin_domain"/>
</dbReference>
<keyword evidence="7" id="KW-0676">Redox-active center</keyword>
<dbReference type="GO" id="GO:0045454">
    <property type="term" value="P:cell redox homeostasis"/>
    <property type="evidence" value="ECO:0007669"/>
    <property type="project" value="TreeGrafter"/>
</dbReference>
<evidence type="ECO:0000256" key="6">
    <source>
        <dbReference type="ARBA" id="ARBA00023157"/>
    </source>
</evidence>
<sequence>MAPHALLNKEAPKNLTLKDQHDQDVNLADCIGKSAIVLFFYPKDGTFVCSKEACGFRDRLQEIQSLGAEVIGVSADSVKSHEQFASKQKLPYTLLADTEGQLRTAYQVPKLLFGFPQRITFVIDKDGIVSNVFESFFSYSYHITNVLKALQKDSEAETEEADGEQAGQEVAQ</sequence>
<dbReference type="OrthoDB" id="338622at2759"/>
<feature type="domain" description="Thioredoxin" evidence="12">
    <location>
        <begin position="6"/>
        <end position="152"/>
    </location>
</feature>
<feature type="region of interest" description="Disordered" evidence="11">
    <location>
        <begin position="153"/>
        <end position="172"/>
    </location>
</feature>
<dbReference type="EC" id="1.11.1.24" evidence="2"/>
<dbReference type="PANTHER" id="PTHR42801">
    <property type="entry name" value="THIOREDOXIN-DEPENDENT PEROXIDE REDUCTASE"/>
    <property type="match status" value="1"/>
</dbReference>
<dbReference type="Proteomes" id="UP000014254">
    <property type="component" value="Unassembled WGS sequence"/>
</dbReference>
<evidence type="ECO:0000256" key="1">
    <source>
        <dbReference type="ARBA" id="ARBA00011245"/>
    </source>
</evidence>
<dbReference type="InterPro" id="IPR036249">
    <property type="entry name" value="Thioredoxin-like_sf"/>
</dbReference>
<evidence type="ECO:0000259" key="12">
    <source>
        <dbReference type="PROSITE" id="PS51352"/>
    </source>
</evidence>
<evidence type="ECO:0000256" key="11">
    <source>
        <dbReference type="SAM" id="MobiDB-lite"/>
    </source>
</evidence>
<dbReference type="FunFam" id="3.40.30.10:FF:000007">
    <property type="entry name" value="Thioredoxin-dependent thiol peroxidase"/>
    <property type="match status" value="1"/>
</dbReference>
<dbReference type="EMBL" id="KE123918">
    <property type="protein sequence ID" value="EPB90635.1"/>
    <property type="molecule type" value="Genomic_DNA"/>
</dbReference>